<dbReference type="RefSeq" id="WP_212641800.1">
    <property type="nucleotide sequence ID" value="NZ_CP074132.1"/>
</dbReference>
<feature type="compositionally biased region" description="Pro residues" evidence="1">
    <location>
        <begin position="123"/>
        <end position="141"/>
    </location>
</feature>
<reference evidence="3" key="1">
    <citation type="submission" date="2021-05" db="EMBL/GenBank/DDBJ databases">
        <title>Direct Submission.</title>
        <authorList>
            <person name="Li K."/>
            <person name="Gao J."/>
        </authorList>
    </citation>
    <scope>NUCLEOTIDE SEQUENCE [LARGE SCALE GENOMIC DNA]</scope>
    <source>
        <strain evidence="3">HDS12</strain>
    </source>
</reference>
<evidence type="ECO:0000313" key="2">
    <source>
        <dbReference type="EMBL" id="QUX28886.1"/>
    </source>
</evidence>
<feature type="compositionally biased region" description="Polar residues" evidence="1">
    <location>
        <begin position="98"/>
        <end position="109"/>
    </location>
</feature>
<feature type="region of interest" description="Disordered" evidence="1">
    <location>
        <begin position="1"/>
        <end position="180"/>
    </location>
</feature>
<gene>
    <name evidence="2" type="ORF">KGD83_27465</name>
</gene>
<evidence type="ECO:0000313" key="3">
    <source>
        <dbReference type="Proteomes" id="UP000678016"/>
    </source>
</evidence>
<dbReference type="Proteomes" id="UP000678016">
    <property type="component" value="Chromosome"/>
</dbReference>
<proteinExistence type="predicted"/>
<dbReference type="EMBL" id="CP074132">
    <property type="protein sequence ID" value="QUX28886.1"/>
    <property type="molecule type" value="Genomic_DNA"/>
</dbReference>
<name>A0ABX8C3D2_9ACTN</name>
<accession>A0ABX8C3D2</accession>
<feature type="compositionally biased region" description="Basic residues" evidence="1">
    <location>
        <begin position="160"/>
        <end position="178"/>
    </location>
</feature>
<evidence type="ECO:0000256" key="1">
    <source>
        <dbReference type="SAM" id="MobiDB-lite"/>
    </source>
</evidence>
<sequence length="209" mass="22631">MSAPAVSGPGTDRIRRVLDAPRGQRFVRPGTASNTGPSGRPDSLNRSRNTGEPNEPTREQRLLAQMAGNPRVAYRQRHGELPTWMHVQAARLAAHGSQKPQGSQSTPGTPGTRGTEAPEGPRKPSPPPKRPQAPAVPPPRPATDDGPLQPRPQHPERPPLPRRRSQRPHSHRRPRRLGWTRTGPARLLAAYTLATSAGALAQHLASVLL</sequence>
<protein>
    <submittedName>
        <fullName evidence="2">Uncharacterized protein</fullName>
    </submittedName>
</protein>
<organism evidence="2 3">
    <name type="scientific">Nocardiopsis akebiae</name>
    <dbReference type="NCBI Taxonomy" id="2831968"/>
    <lineage>
        <taxon>Bacteria</taxon>
        <taxon>Bacillati</taxon>
        <taxon>Actinomycetota</taxon>
        <taxon>Actinomycetes</taxon>
        <taxon>Streptosporangiales</taxon>
        <taxon>Nocardiopsidaceae</taxon>
        <taxon>Nocardiopsis</taxon>
    </lineage>
</organism>
<keyword evidence="3" id="KW-1185">Reference proteome</keyword>